<comment type="similarity">
    <text evidence="1">Belongs to the Tevenvirinae portal protein family.</text>
</comment>
<dbReference type="OrthoDB" id="2332at10239"/>
<feature type="compositionally biased region" description="Gly residues" evidence="2">
    <location>
        <begin position="542"/>
        <end position="553"/>
    </location>
</feature>
<dbReference type="RefSeq" id="YP_003358897.1">
    <property type="nucleotide sequence ID" value="NC_013697.1"/>
</dbReference>
<keyword evidence="1" id="KW-1188">Viral release from host cell</keyword>
<feature type="region of interest" description="Disordered" evidence="2">
    <location>
        <begin position="534"/>
        <end position="575"/>
    </location>
</feature>
<keyword evidence="1" id="KW-1242">Viral contractile tail ejection system</keyword>
<comment type="subcellular location">
    <subcellularLocation>
        <location evidence="1">Virion</location>
    </subcellularLocation>
    <text evidence="1">Located at a unique 5-fold vertex of the icosahedral capsid.</text>
</comment>
<keyword evidence="1" id="KW-0946">Virion</keyword>
<evidence type="ECO:0000256" key="1">
    <source>
        <dbReference type="HAMAP-Rule" id="MF_04114"/>
    </source>
</evidence>
<keyword evidence="1" id="KW-1162">Viral penetration into host cytoplasm</keyword>
<dbReference type="GO" id="GO:0019072">
    <property type="term" value="P:viral genome packaging"/>
    <property type="evidence" value="ECO:0007669"/>
    <property type="project" value="UniProtKB-UniRule"/>
</dbReference>
<evidence type="ECO:0000256" key="2">
    <source>
        <dbReference type="SAM" id="MobiDB-lite"/>
    </source>
</evidence>
<dbReference type="GeneID" id="8683989"/>
<keyword evidence="1" id="KW-1160">Virus entry into host cell</keyword>
<dbReference type="KEGG" id="vg:8683989"/>
<comment type="function">
    <text evidence="1">Forms the portal vertex of the capsid. This portal plays critical roles in head assembly, genome packaging, neck/tail attachment, and genome ejection. The portal protein multimerizes as a single ring-shaped homododecamer arranged around a central channel. Binds to the terminase subunits to form the packaging machine.</text>
</comment>
<proteinExistence type="inferred from homology"/>
<organism evidence="3 4">
    <name type="scientific">Delftia phage PhiW-14</name>
    <name type="common">Deftia acidovorans bacteriophage phiW-14</name>
    <dbReference type="NCBI Taxonomy" id="665032"/>
    <lineage>
        <taxon>Viruses</taxon>
        <taxon>Duplodnaviria</taxon>
        <taxon>Heunggongvirae</taxon>
        <taxon>Uroviricota</taxon>
        <taxon>Caudoviricetes</taxon>
        <taxon>Ionavirus</taxon>
        <taxon>Ionavirus W14</taxon>
    </lineage>
</organism>
<reference evidence="4" key="1">
    <citation type="submission" date="2009-07" db="EMBL/GenBank/DDBJ databases">
        <authorList>
            <person name="Kropinski A.M."/>
            <person name="Villegas A."/>
            <person name="Lingohr E.J."/>
        </authorList>
    </citation>
    <scope>NUCLEOTIDE SEQUENCE [LARGE SCALE GENOMIC DNA]</scope>
</reference>
<dbReference type="Proteomes" id="UP000008986">
    <property type="component" value="Segment"/>
</dbReference>
<dbReference type="GO" id="GO:0099000">
    <property type="term" value="P:symbiont genome ejection through host cell envelope, contractile tail mechanism"/>
    <property type="evidence" value="ECO:0007669"/>
    <property type="project" value="UniProtKB-UniRule"/>
</dbReference>
<keyword evidence="1" id="KW-0231">Viral genome packaging</keyword>
<name>C9DG14_BPW14</name>
<dbReference type="GO" id="GO:0019028">
    <property type="term" value="C:viral capsid"/>
    <property type="evidence" value="ECO:0007669"/>
    <property type="project" value="UniProtKB-UniRule"/>
</dbReference>
<gene>
    <name evidence="3" type="primary">43</name>
</gene>
<dbReference type="Pfam" id="PF07230">
    <property type="entry name" value="Portal_T4"/>
    <property type="match status" value="1"/>
</dbReference>
<dbReference type="InterPro" id="IPR010823">
    <property type="entry name" value="Portal_Gp20"/>
</dbReference>
<comment type="subunit">
    <text evidence="1">Homododecamer. Interacts with the large terminase subunit. Interacts with the major capsid protein. Interacts with the capsid vertex protein.</text>
</comment>
<evidence type="ECO:0000313" key="3">
    <source>
        <dbReference type="EMBL" id="ACV50065.1"/>
    </source>
</evidence>
<keyword evidence="1" id="KW-0167">Capsid protein</keyword>
<sequence length="575" mass="64615">MPAFNFNFGAAGRFAQVFNRDGWANNDRLKDKKEEDKKALLSQMLQMPDDSGGHMIDQSLFSNPGTAIEASFQTGAMLVNEYRSMTQDPDVDIAVDDVINAMVTTDEDVSPVNVKMRQKPDGSDAVSKSTLKKIATEFDYLLHLMDFRQTGYEKVRQWYTDGRQYFQIIVNNEKPGEGIQMLIQLDPRALKKVQHIERKVDNKERREVITNEAEYFLYNPSWAIDATYGGSLTTPSPISNGLRVTAIKEVLRIDTKMIAFCHSGLLSPDGGLIFSHLEKARKPLNNLKMMRDAMVIYRMTRAPERRVHYVDVGSLPPKASREMVAEYARNARTQFYYDSVTGKVSGATTQESVIQDMFMARREGQRGSEITTLQAGQNLGQIEDILYFQKVMFRALNVPVGRLETDGASALFGGNGGEITRDEWKFNKFIQRLRRRYAMIFSQLLKTQLVLKGICTEEEYEKDIGPYISFEFAGDSYVEDQKEASQMRDRMEAAASAAGLNTLVSRSFIQEKILKLTDDERAKEDTLIKKDMSEFGAAMGIEPGGDPFGGSGDDGGDAPPPKKDKPAPKPESSEE</sequence>
<keyword evidence="1" id="KW-0118">Viral capsid assembly</keyword>
<evidence type="ECO:0000313" key="4">
    <source>
        <dbReference type="Proteomes" id="UP000008986"/>
    </source>
</evidence>
<dbReference type="GO" id="GO:0019076">
    <property type="term" value="P:viral release from host cell"/>
    <property type="evidence" value="ECO:0007669"/>
    <property type="project" value="UniProtKB-UniRule"/>
</dbReference>
<feature type="compositionally biased region" description="Basic and acidic residues" evidence="2">
    <location>
        <begin position="560"/>
        <end position="575"/>
    </location>
</feature>
<accession>C9DG14</accession>
<protein>
    <recommendedName>
        <fullName evidence="1">Portal protein</fullName>
    </recommendedName>
    <alternativeName>
        <fullName evidence="1">gp20</fullName>
    </alternativeName>
</protein>
<dbReference type="EMBL" id="GQ357915">
    <property type="protein sequence ID" value="ACV50065.1"/>
    <property type="molecule type" value="Genomic_DNA"/>
</dbReference>
<dbReference type="HAMAP" id="MF_04114">
    <property type="entry name" value="PORTAL_T4"/>
    <property type="match status" value="1"/>
</dbReference>
<keyword evidence="1" id="KW-1171">Viral genome ejection through host cell envelope</keyword>
<keyword evidence="4" id="KW-1185">Reference proteome</keyword>
<organismHost>
    <name type="scientific">Delftia acidovorans</name>
    <name type="common">Pseudomonas acidovorans</name>
    <name type="synonym">Comamonas acidovorans</name>
    <dbReference type="NCBI Taxonomy" id="80866"/>
</organismHost>